<accession>A0A1I7T0E0</accession>
<dbReference type="WBParaSite" id="Csp11.Scaffold442.g1208.t1">
    <property type="protein sequence ID" value="Csp11.Scaffold442.g1208.t1"/>
    <property type="gene ID" value="Csp11.Scaffold442.g1208"/>
</dbReference>
<dbReference type="Proteomes" id="UP000095282">
    <property type="component" value="Unplaced"/>
</dbReference>
<reference evidence="2" key="1">
    <citation type="submission" date="2016-11" db="UniProtKB">
        <authorList>
            <consortium name="WormBaseParasite"/>
        </authorList>
    </citation>
    <scope>IDENTIFICATION</scope>
</reference>
<dbReference type="eggNOG" id="ENOG502TKJ7">
    <property type="taxonomic scope" value="Eukaryota"/>
</dbReference>
<evidence type="ECO:0000313" key="2">
    <source>
        <dbReference type="WBParaSite" id="Csp11.Scaffold442.g1208.t1"/>
    </source>
</evidence>
<dbReference type="AlphaFoldDB" id="A0A1I7T0E0"/>
<organism evidence="1 2">
    <name type="scientific">Caenorhabditis tropicalis</name>
    <dbReference type="NCBI Taxonomy" id="1561998"/>
    <lineage>
        <taxon>Eukaryota</taxon>
        <taxon>Metazoa</taxon>
        <taxon>Ecdysozoa</taxon>
        <taxon>Nematoda</taxon>
        <taxon>Chromadorea</taxon>
        <taxon>Rhabditida</taxon>
        <taxon>Rhabditina</taxon>
        <taxon>Rhabditomorpha</taxon>
        <taxon>Rhabditoidea</taxon>
        <taxon>Rhabditidae</taxon>
        <taxon>Peloderinae</taxon>
        <taxon>Caenorhabditis</taxon>
    </lineage>
</organism>
<proteinExistence type="predicted"/>
<evidence type="ECO:0000313" key="1">
    <source>
        <dbReference type="Proteomes" id="UP000095282"/>
    </source>
</evidence>
<keyword evidence="1" id="KW-1185">Reference proteome</keyword>
<protein>
    <submittedName>
        <fullName evidence="2">FLYWCH-type domain-containing protein</fullName>
    </submittedName>
</protein>
<name>A0A1I7T0E0_9PELO</name>
<sequence length="243" mass="28419">MVSVLKYQNCRLPEFEATDPNIDLALETIRKAKQDREDGTTGLENLNLTGITPGKLLKIAVYEKDFFKHTNYIFTWHCETHFVPIAADNAPDCLRFSRFYLSTIGNKRPFFDWEHHLRTLNAQFVVKAKCEYRKRTMLKPKMTMIPTVIQTARMRSDVHYESSEAIRRAIEIIKPENARRRTFVNVESLTFELNPKKPETPENPLQAKVAAVSEFMRNFSEKPKKGKKAPFMAKCLHKMRYSW</sequence>